<dbReference type="GO" id="GO:0005737">
    <property type="term" value="C:cytoplasm"/>
    <property type="evidence" value="ECO:0007669"/>
    <property type="project" value="TreeGrafter"/>
</dbReference>
<organism evidence="2 3">
    <name type="scientific">Pichia sorbitophila (strain ATCC MYA-4447 / BCRC 22081 / CBS 7064 / NBRC 10061 / NRRL Y-12695)</name>
    <name type="common">Hybrid yeast</name>
    <dbReference type="NCBI Taxonomy" id="559304"/>
    <lineage>
        <taxon>Eukaryota</taxon>
        <taxon>Fungi</taxon>
        <taxon>Dikarya</taxon>
        <taxon>Ascomycota</taxon>
        <taxon>Saccharomycotina</taxon>
        <taxon>Pichiomycetes</taxon>
        <taxon>Debaryomycetaceae</taxon>
        <taxon>Millerozyma</taxon>
    </lineage>
</organism>
<dbReference type="OrthoDB" id="16824at2759"/>
<dbReference type="Proteomes" id="UP000005222">
    <property type="component" value="Chromosome B"/>
</dbReference>
<name>G8YU13_PICSO</name>
<dbReference type="EMBL" id="FO082058">
    <property type="protein sequence ID" value="CCE73414.1"/>
    <property type="molecule type" value="Genomic_DNA"/>
</dbReference>
<dbReference type="EMBL" id="FO082059">
    <property type="protein sequence ID" value="CCE72853.1"/>
    <property type="molecule type" value="Genomic_DNA"/>
</dbReference>
<dbReference type="FunCoup" id="G8YU13">
    <property type="interactions" value="2"/>
</dbReference>
<reference evidence="3" key="2">
    <citation type="journal article" date="2012" name="G3 (Bethesda)">
        <title>Pichia sorbitophila, an interspecies yeast hybrid reveals early steps of genome resolution following polyploidization.</title>
        <authorList>
            <person name="Leh Louis V."/>
            <person name="Despons L."/>
            <person name="Friedrich A."/>
            <person name="Martin T."/>
            <person name="Durrens P."/>
            <person name="Casaregola S."/>
            <person name="Neuveglise C."/>
            <person name="Fairhead C."/>
            <person name="Marck C."/>
            <person name="Cruz J.A."/>
            <person name="Straub M.L."/>
            <person name="Kugler V."/>
            <person name="Sacerdot C."/>
            <person name="Uzunov Z."/>
            <person name="Thierry A."/>
            <person name="Weiss S."/>
            <person name="Bleykasten C."/>
            <person name="De Montigny J."/>
            <person name="Jacques N."/>
            <person name="Jung P."/>
            <person name="Lemaire M."/>
            <person name="Mallet S."/>
            <person name="Morel G."/>
            <person name="Richard G.F."/>
            <person name="Sarkar A."/>
            <person name="Savel G."/>
            <person name="Schacherer J."/>
            <person name="Seret M.L."/>
            <person name="Talla E."/>
            <person name="Samson G."/>
            <person name="Jubin C."/>
            <person name="Poulain J."/>
            <person name="Vacherie B."/>
            <person name="Barbe V."/>
            <person name="Pelletier E."/>
            <person name="Sherman D.J."/>
            <person name="Westhof E."/>
            <person name="Weissenbach J."/>
            <person name="Baret P.V."/>
            <person name="Wincker P."/>
            <person name="Gaillardin C."/>
            <person name="Dujon B."/>
            <person name="Souciet J.L."/>
        </authorList>
    </citation>
    <scope>NUCLEOTIDE SEQUENCE [LARGE SCALE GENOMIC DNA]</scope>
    <source>
        <strain evidence="3">ATCC MYA-4447 / BCRC 22081 / CBS 7064 / NBRC 10061 / NRRL Y-12695</strain>
    </source>
</reference>
<dbReference type="PANTHER" id="PTHR28075">
    <property type="entry name" value="CHROMOSOME 16, WHOLE GENOME SHOTGUN SEQUENCE"/>
    <property type="match status" value="1"/>
</dbReference>
<dbReference type="InterPro" id="IPR013726">
    <property type="entry name" value="Mitofissin"/>
</dbReference>
<dbReference type="STRING" id="559304.G8YU13"/>
<dbReference type="eggNOG" id="ENOG502S6Z8">
    <property type="taxonomic scope" value="Eukaryota"/>
</dbReference>
<dbReference type="OMA" id="MNASAYF"/>
<evidence type="ECO:0000313" key="2">
    <source>
        <dbReference type="EMBL" id="CCE73414.1"/>
    </source>
</evidence>
<evidence type="ECO:0000313" key="3">
    <source>
        <dbReference type="Proteomes" id="UP000005222"/>
    </source>
</evidence>
<dbReference type="Pfam" id="PF08520">
    <property type="entry name" value="Mitofissin"/>
    <property type="match status" value="1"/>
</dbReference>
<gene>
    <name evidence="2" type="primary">Piso0_000452</name>
    <name evidence="1" type="ORF">GNLVRS01_PISO0A09658g</name>
    <name evidence="2" type="ORF">GNLVRS01_PISO0B09725g</name>
</gene>
<dbReference type="AlphaFoldDB" id="G8YU13"/>
<protein>
    <submittedName>
        <fullName evidence="2">Piso0_000452 protein</fullName>
    </submittedName>
</protein>
<evidence type="ECO:0000313" key="1">
    <source>
        <dbReference type="EMBL" id="CCE72853.1"/>
    </source>
</evidence>
<sequence length="71" mass="7767">MIGKAVHIGVDLAIVSAFLAAVKRNTGLAPDFNQIQNETARYYGSKYLDLGESMFDYSVAALSSSGYFKRK</sequence>
<dbReference type="InParanoid" id="G8YU13"/>
<reference evidence="2" key="1">
    <citation type="submission" date="2011-10" db="EMBL/GenBank/DDBJ databases">
        <authorList>
            <person name="Genoscope - CEA"/>
        </authorList>
    </citation>
    <scope>NUCLEOTIDE SEQUENCE</scope>
    <source>
        <strain evidence="2">CBS 7064</strain>
    </source>
</reference>
<proteinExistence type="predicted"/>
<dbReference type="HOGENOM" id="CLU_151392_1_1_1"/>
<dbReference type="PANTHER" id="PTHR28075:SF1">
    <property type="entry name" value="DUF1748-DOMAIN-CONTAINING PROTEIN"/>
    <property type="match status" value="1"/>
</dbReference>
<accession>G8YU13</accession>
<keyword evidence="3" id="KW-1185">Reference proteome</keyword>
<dbReference type="Proteomes" id="UP000005222">
    <property type="component" value="Chromosome A"/>
</dbReference>